<accession>A0A9P8LQG5</accession>
<sequence>MSIRFSALTATTLPFYSTQLTENVKNHSLLLNTNDLGIYSRCSQYEAQNQNLTSKIYVAKQSTSPISTFYQAGLFAQTLSSLHHSVLDPAPATIPKSLPKQSPLQLSQSKYESFKAHQQERLYRQCE</sequence>
<dbReference type="EMBL" id="AUWU02000006">
    <property type="protein sequence ID" value="KAH0572448.1"/>
    <property type="molecule type" value="Genomic_DNA"/>
</dbReference>
<organism evidence="1 2">
    <name type="scientific">Spironucleus salmonicida</name>
    <dbReference type="NCBI Taxonomy" id="348837"/>
    <lineage>
        <taxon>Eukaryota</taxon>
        <taxon>Metamonada</taxon>
        <taxon>Diplomonadida</taxon>
        <taxon>Hexamitidae</taxon>
        <taxon>Hexamitinae</taxon>
        <taxon>Spironucleus</taxon>
    </lineage>
</organism>
<dbReference type="GeneID" id="94300681"/>
<gene>
    <name evidence="1" type="ORF">SS50377_26658</name>
</gene>
<dbReference type="Proteomes" id="UP000018208">
    <property type="component" value="Unassembled WGS sequence"/>
</dbReference>
<evidence type="ECO:0000313" key="1">
    <source>
        <dbReference type="EMBL" id="KAH0572448.1"/>
    </source>
</evidence>
<comment type="caution">
    <text evidence="1">The sequence shown here is derived from an EMBL/GenBank/DDBJ whole genome shotgun (WGS) entry which is preliminary data.</text>
</comment>
<dbReference type="RefSeq" id="XP_067763221.1">
    <property type="nucleotide sequence ID" value="XM_067910465.1"/>
</dbReference>
<dbReference type="KEGG" id="ssao:94300681"/>
<protein>
    <submittedName>
        <fullName evidence="1">Uncharacterized protein</fullName>
    </submittedName>
</protein>
<dbReference type="AlphaFoldDB" id="A0A9P8LQG5"/>
<name>A0A9P8LQG5_9EUKA</name>
<proteinExistence type="predicted"/>
<evidence type="ECO:0000313" key="2">
    <source>
        <dbReference type="Proteomes" id="UP000018208"/>
    </source>
</evidence>
<reference evidence="1 2" key="1">
    <citation type="journal article" date="2014" name="PLoS Genet.">
        <title>The Genome of Spironucleus salmonicida Highlights a Fish Pathogen Adapted to Fluctuating Environments.</title>
        <authorList>
            <person name="Xu F."/>
            <person name="Jerlstrom-Hultqvist J."/>
            <person name="Einarsson E."/>
            <person name="Astvaldsson A."/>
            <person name="Svard S.G."/>
            <person name="Andersson J.O."/>
        </authorList>
    </citation>
    <scope>NUCLEOTIDE SEQUENCE [LARGE SCALE GENOMIC DNA]</scope>
    <source>
        <strain evidence="1 2">ATCC 50377</strain>
    </source>
</reference>
<keyword evidence="2" id="KW-1185">Reference proteome</keyword>